<evidence type="ECO:0000313" key="2">
    <source>
        <dbReference type="EMBL" id="GMR58153.1"/>
    </source>
</evidence>
<gene>
    <name evidence="2" type="ORF">PMAYCL1PPCAC_28348</name>
</gene>
<dbReference type="Proteomes" id="UP001328107">
    <property type="component" value="Unassembled WGS sequence"/>
</dbReference>
<proteinExistence type="predicted"/>
<evidence type="ECO:0000313" key="3">
    <source>
        <dbReference type="Proteomes" id="UP001328107"/>
    </source>
</evidence>
<evidence type="ECO:0000256" key="1">
    <source>
        <dbReference type="SAM" id="MobiDB-lite"/>
    </source>
</evidence>
<feature type="compositionally biased region" description="Polar residues" evidence="1">
    <location>
        <begin position="593"/>
        <end position="605"/>
    </location>
</feature>
<sequence length="638" mass="66850">CCSEPGNLVQPGSGRTGDRMLRQLLTTGPTTTTTTEIADAGNIAMLSNVSATTLPFTTSSVSGTSELFSSTFAMLSEGDGISDAWEKPRVYENGMEDFARFGGEFVGNPFDQTNRLPILYPGQHPTLGLPTYAPIASYPMPPTNAAVTAAAAAAAAAAPFGHPTMILQPAASAVIRPMQHAALYPQSLAASIPIAPQTVQIPALSGSPDDGRPQIGRAFVESIGGQTKPVGAAASAAAASVDSGTGAGSPPKPGMVSSTGEGGLSPICPYCERFISHYKGNIRRHINQCCKNGGKRLKTPKNPACGGTSSTSGKRRKFAAGSEGTPAGEGWPAAAAPAGEMTLYEHITANFNGGGVAAATGVQPMQQSNPLYDLPPSTNSAEGSSSCHHPDSTTPPKKTSESDVPDDPYLCPYCDFLTVYKGNMKRHLNTCHPAEMEKGDTRLDDMRASVQGVANEELNAKLNAHKMNSTRGRKPKVGKLGMDTSGSALSPNGNDHSLGSGGSSTTSPMSNTADPYYRPPVSGHMLHGGPMMSYPPMYQQAPQHLLMVASGAPPPGYGYHHVQMQQLQQPYLQQAPPPPQPQQLQQQHMHSEAMTSVISDGNATRENGPKKEVKSEDESDFDDEEEDSEDDEGKGTAS</sequence>
<dbReference type="EMBL" id="BTRK01000006">
    <property type="protein sequence ID" value="GMR58153.1"/>
    <property type="molecule type" value="Genomic_DNA"/>
</dbReference>
<dbReference type="Pfam" id="PF13909">
    <property type="entry name" value="zf-H2C2_5"/>
    <property type="match status" value="1"/>
</dbReference>
<feature type="region of interest" description="Disordered" evidence="1">
    <location>
        <begin position="469"/>
        <end position="514"/>
    </location>
</feature>
<comment type="caution">
    <text evidence="2">The sequence shown here is derived from an EMBL/GenBank/DDBJ whole genome shotgun (WGS) entry which is preliminary data.</text>
</comment>
<name>A0AAN5I9X8_9BILA</name>
<feature type="compositionally biased region" description="Polar residues" evidence="1">
    <location>
        <begin position="484"/>
        <end position="495"/>
    </location>
</feature>
<dbReference type="SUPFAM" id="SSF57667">
    <property type="entry name" value="beta-beta-alpha zinc fingers"/>
    <property type="match status" value="1"/>
</dbReference>
<organism evidence="2 3">
    <name type="scientific">Pristionchus mayeri</name>
    <dbReference type="NCBI Taxonomy" id="1317129"/>
    <lineage>
        <taxon>Eukaryota</taxon>
        <taxon>Metazoa</taxon>
        <taxon>Ecdysozoa</taxon>
        <taxon>Nematoda</taxon>
        <taxon>Chromadorea</taxon>
        <taxon>Rhabditida</taxon>
        <taxon>Rhabditina</taxon>
        <taxon>Diplogasteromorpha</taxon>
        <taxon>Diplogasteroidea</taxon>
        <taxon>Neodiplogasteridae</taxon>
        <taxon>Pristionchus</taxon>
    </lineage>
</organism>
<feature type="region of interest" description="Disordered" evidence="1">
    <location>
        <begin position="241"/>
        <end position="260"/>
    </location>
</feature>
<protein>
    <submittedName>
        <fullName evidence="2">Uncharacterized protein</fullName>
    </submittedName>
</protein>
<feature type="non-terminal residue" evidence="2">
    <location>
        <position position="1"/>
    </location>
</feature>
<feature type="region of interest" description="Disordered" evidence="1">
    <location>
        <begin position="366"/>
        <end position="405"/>
    </location>
</feature>
<feature type="compositionally biased region" description="Polar residues" evidence="1">
    <location>
        <begin position="366"/>
        <end position="397"/>
    </location>
</feature>
<feature type="compositionally biased region" description="Acidic residues" evidence="1">
    <location>
        <begin position="617"/>
        <end position="632"/>
    </location>
</feature>
<feature type="region of interest" description="Disordered" evidence="1">
    <location>
        <begin position="572"/>
        <end position="638"/>
    </location>
</feature>
<feature type="region of interest" description="Disordered" evidence="1">
    <location>
        <begin position="297"/>
        <end position="330"/>
    </location>
</feature>
<dbReference type="AlphaFoldDB" id="A0AAN5I9X8"/>
<accession>A0AAN5I9X8</accession>
<feature type="compositionally biased region" description="Basic and acidic residues" evidence="1">
    <location>
        <begin position="607"/>
        <end position="616"/>
    </location>
</feature>
<feature type="compositionally biased region" description="Low complexity" evidence="1">
    <location>
        <begin position="503"/>
        <end position="512"/>
    </location>
</feature>
<keyword evidence="3" id="KW-1185">Reference proteome</keyword>
<reference evidence="3" key="1">
    <citation type="submission" date="2022-10" db="EMBL/GenBank/DDBJ databases">
        <title>Genome assembly of Pristionchus species.</title>
        <authorList>
            <person name="Yoshida K."/>
            <person name="Sommer R.J."/>
        </authorList>
    </citation>
    <scope>NUCLEOTIDE SEQUENCE [LARGE SCALE GENOMIC DNA]</scope>
    <source>
        <strain evidence="3">RS5460</strain>
    </source>
</reference>
<dbReference type="InterPro" id="IPR036236">
    <property type="entry name" value="Znf_C2H2_sf"/>
</dbReference>